<dbReference type="KEGG" id="pbu:L21SP3_00670"/>
<evidence type="ECO:0000313" key="2">
    <source>
        <dbReference type="Proteomes" id="UP000188273"/>
    </source>
</evidence>
<evidence type="ECO:0000313" key="1">
    <source>
        <dbReference type="EMBL" id="AQQ08877.1"/>
    </source>
</evidence>
<protein>
    <submittedName>
        <fullName evidence="1">Uncharacterized protein</fullName>
    </submittedName>
</protein>
<sequence length="319" mass="35331">MRKTKLLSAAIFVIASFANGRYIHGVNWADETVSCTSRIQSWADGQCGGPGPNFISLQTPQTSWWVLGPADADGNSNMKAWDFDKGDRDYVAGWRGGSPINAEQEIVVFFENALEDKAGSDLIIRLFCGPAAKASVYVSSDLSSFAKVGEIEGSLNGVPGKGGFLYDAEFDFSEKYSEPVHYVKVYREVTASQSGMFFDSFRSAHTKLPQTKAEVIHYGWTILQDTNSDCYTDNVDFAQLAESWKICYDPQTSEFSQLPFEDPNSIPSSCHGVWQAGFGMEADINRDCTVNIQDLILFAEKFLTCTDPSNENCIKPWKL</sequence>
<dbReference type="InterPro" id="IPR036439">
    <property type="entry name" value="Dockerin_dom_sf"/>
</dbReference>
<name>A0A1Q2HN24_9BACT</name>
<dbReference type="GO" id="GO:0000272">
    <property type="term" value="P:polysaccharide catabolic process"/>
    <property type="evidence" value="ECO:0007669"/>
    <property type="project" value="InterPro"/>
</dbReference>
<dbReference type="EMBL" id="CP019633">
    <property type="protein sequence ID" value="AQQ08877.1"/>
    <property type="molecule type" value="Genomic_DNA"/>
</dbReference>
<reference evidence="2" key="1">
    <citation type="submission" date="2017-02" db="EMBL/GenBank/DDBJ databases">
        <title>Comparative genomics and description of representatives of a novel lineage of planctomycetes thriving in anoxic sediments.</title>
        <authorList>
            <person name="Spring S."/>
            <person name="Bunk B."/>
            <person name="Sproer C."/>
            <person name="Klenk H.-P."/>
        </authorList>
    </citation>
    <scope>NUCLEOTIDE SEQUENCE [LARGE SCALE GENOMIC DNA]</scope>
    <source>
        <strain evidence="2">L21-RPul-D3</strain>
    </source>
</reference>
<keyword evidence="2" id="KW-1185">Reference proteome</keyword>
<dbReference type="Proteomes" id="UP000188273">
    <property type="component" value="Chromosome"/>
</dbReference>
<organism evidence="1 2">
    <name type="scientific">Sedimentisphaera cyanobacteriorum</name>
    <dbReference type="NCBI Taxonomy" id="1940790"/>
    <lineage>
        <taxon>Bacteria</taxon>
        <taxon>Pseudomonadati</taxon>
        <taxon>Planctomycetota</taxon>
        <taxon>Phycisphaerae</taxon>
        <taxon>Sedimentisphaerales</taxon>
        <taxon>Sedimentisphaeraceae</taxon>
        <taxon>Sedimentisphaera</taxon>
    </lineage>
</organism>
<gene>
    <name evidence="1" type="ORF">L21SP3_00670</name>
</gene>
<dbReference type="Gene3D" id="1.10.1330.10">
    <property type="entry name" value="Dockerin domain"/>
    <property type="match status" value="1"/>
</dbReference>
<proteinExistence type="predicted"/>
<dbReference type="STRING" id="1940790.L21SP3_00670"/>
<accession>A0A1Q2HN24</accession>
<dbReference type="AlphaFoldDB" id="A0A1Q2HN24"/>